<feature type="site" description="Critical for specifying symmetric addition of methyl groups" evidence="11">
    <location>
        <position position="320"/>
    </location>
</feature>
<feature type="active site" description="Proton donor/acceptor" evidence="9">
    <location>
        <position position="438"/>
    </location>
</feature>
<dbReference type="Gene3D" id="3.40.50.150">
    <property type="entry name" value="Vaccinia Virus protein VP39"/>
    <property type="match status" value="1"/>
</dbReference>
<dbReference type="GO" id="GO:0035243">
    <property type="term" value="F:protein-arginine omega-N symmetric methyltransferase activity"/>
    <property type="evidence" value="ECO:0007669"/>
    <property type="project" value="UniProtKB-EC"/>
</dbReference>
<evidence type="ECO:0000313" key="16">
    <source>
        <dbReference type="Proteomes" id="UP001634394"/>
    </source>
</evidence>
<dbReference type="AlphaFoldDB" id="A0ABD3VGZ1"/>
<dbReference type="InterPro" id="IPR035247">
    <property type="entry name" value="PRMT5_TIM"/>
</dbReference>
<evidence type="ECO:0000256" key="7">
    <source>
        <dbReference type="ARBA" id="ARBA00048612"/>
    </source>
</evidence>
<dbReference type="Gene3D" id="3.20.20.150">
    <property type="entry name" value="Divalent-metal-dependent TIM barrel enzymes"/>
    <property type="match status" value="1"/>
</dbReference>
<reference evidence="15 16" key="1">
    <citation type="submission" date="2024-11" db="EMBL/GenBank/DDBJ databases">
        <title>Chromosome-level genome assembly of the freshwater bivalve Anodonta woodiana.</title>
        <authorList>
            <person name="Chen X."/>
        </authorList>
    </citation>
    <scope>NUCLEOTIDE SEQUENCE [LARGE SCALE GENOMIC DNA]</scope>
    <source>
        <strain evidence="15">MN2024</strain>
        <tissue evidence="15">Gills</tissue>
    </source>
</reference>
<evidence type="ECO:0000256" key="5">
    <source>
        <dbReference type="ARBA" id="ARBA00023015"/>
    </source>
</evidence>
<evidence type="ECO:0000256" key="1">
    <source>
        <dbReference type="ARBA" id="ARBA00022603"/>
    </source>
</evidence>
<keyword evidence="6" id="KW-0804">Transcription</keyword>
<feature type="binding site" evidence="10">
    <location>
        <begin position="326"/>
        <end position="327"/>
    </location>
    <ligand>
        <name>S-adenosyl-L-methionine</name>
        <dbReference type="ChEBI" id="CHEBI:59789"/>
    </ligand>
</feature>
<keyword evidence="2 8" id="KW-0808">Transferase</keyword>
<gene>
    <name evidence="15" type="ORF">ACJMK2_009977</name>
</gene>
<name>A0ABD3VGZ1_SINWO</name>
<feature type="domain" description="PRMT5 TIM barrel" evidence="13">
    <location>
        <begin position="32"/>
        <end position="282"/>
    </location>
</feature>
<evidence type="ECO:0000256" key="11">
    <source>
        <dbReference type="PIRSR" id="PIRSR015894-3"/>
    </source>
</evidence>
<evidence type="ECO:0000256" key="9">
    <source>
        <dbReference type="PIRSR" id="PIRSR015894-1"/>
    </source>
</evidence>
<dbReference type="PROSITE" id="PS51678">
    <property type="entry name" value="SAM_MT_PRMT"/>
    <property type="match status" value="1"/>
</dbReference>
<keyword evidence="5" id="KW-0805">Transcription regulation</keyword>
<dbReference type="InterPro" id="IPR035075">
    <property type="entry name" value="PRMT5"/>
</dbReference>
<dbReference type="FunFam" id="3.40.50.150:FF:000029">
    <property type="entry name" value="Protein arginine N-methyltransferase 5"/>
    <property type="match status" value="1"/>
</dbReference>
<feature type="domain" description="PRMT5 oligomerisation" evidence="14">
    <location>
        <begin position="461"/>
        <end position="629"/>
    </location>
</feature>
<feature type="binding site" evidence="10">
    <location>
        <position position="386"/>
    </location>
    <ligand>
        <name>S-adenosyl-L-methionine</name>
        <dbReference type="ChEBI" id="CHEBI:59789"/>
    </ligand>
</feature>
<comment type="similarity">
    <text evidence="8">Belongs to the class I-like SAM-binding methyltransferase superfamily.</text>
</comment>
<feature type="binding site" evidence="10">
    <location>
        <position position="317"/>
    </location>
    <ligand>
        <name>S-adenosyl-L-methionine</name>
        <dbReference type="ChEBI" id="CHEBI:59789"/>
    </ligand>
</feature>
<keyword evidence="3 8" id="KW-0949">S-adenosyl-L-methionine</keyword>
<dbReference type="GO" id="GO:0044020">
    <property type="term" value="F:histone H4R3 methyltransferase activity"/>
    <property type="evidence" value="ECO:0007669"/>
    <property type="project" value="UniProtKB-ARBA"/>
</dbReference>
<dbReference type="PANTHER" id="PTHR10738">
    <property type="entry name" value="PROTEIN ARGININE N-METHYLTRANSFERASE 5"/>
    <property type="match status" value="1"/>
</dbReference>
<evidence type="ECO:0000259" key="12">
    <source>
        <dbReference type="Pfam" id="PF05185"/>
    </source>
</evidence>
<proteinExistence type="inferred from homology"/>
<evidence type="ECO:0000256" key="8">
    <source>
        <dbReference type="PIRNR" id="PIRNR015894"/>
    </source>
</evidence>
<dbReference type="EMBL" id="JBJQND010000012">
    <property type="protein sequence ID" value="KAL3859783.1"/>
    <property type="molecule type" value="Genomic_DNA"/>
</dbReference>
<dbReference type="FunFam" id="2.70.160.11:FF:000003">
    <property type="entry name" value="Protein arginine N-methyltransferase 5"/>
    <property type="match status" value="1"/>
</dbReference>
<sequence>MPGKMSARVSCGRDFHCCPDINTALDSACKSGFDFVCLSIVNPRYKRESIVGPAKSRCGALTRSDLSLTSQDWNSLIVGKLSPWIDPDSKVEHVRKNSEAALKQELNYGSHLGLPAVLIQLRDANCVNLAGCLYEHLLTGYFQQQFWIQIPLITLRDQAEKLVEGMPKVNSNSIQDDTWEWWHTFRSLVDNNKRIGVALELTSDLPDMSVLNRWLSEPVKAVIVSTCLFLTNKKGYPVLSKAHQNFLRHLFKLEVQLILTGVDRHPGKGIHSYQQYLDHLWQTQPSPDTVSQFARGYEDYLQCPLQPLMDNLESQTYEIFEKDPVKYTQYQKAIFCAILDKIKPEEKDTKDIVLMVVGAGRGPLVRASLTAANQAQRKIRKIYAVEKNPNAVVTLENLREEMWGEQVEVVSCDMREWVAPEKADIIVSELLGSFGDNELSPECLDGAQRFLKEDGISIPSEYTSYLAPLQSAKLYNEVRSCKEREKPLETNFEMPYVVRLHSCQILAQPQAVFNFKHPNKDPVFDNSRFISLQFDVDKNCVLHGFAGYFEAILYKDVNLSILPATHSPGMFSWFPILFPIRTPVYLKKDCRILVDFWRRCSPKNVWYEWTLREPQVLPIHNPKGRSYTIGL</sequence>
<dbReference type="InterPro" id="IPR035248">
    <property type="entry name" value="PRMT5_C"/>
</dbReference>
<keyword evidence="4" id="KW-0156">Chromatin regulator</keyword>
<dbReference type="Pfam" id="PF05185">
    <property type="entry name" value="PRMT5"/>
    <property type="match status" value="1"/>
</dbReference>
<comment type="caution">
    <text evidence="15">The sequence shown here is derived from an EMBL/GenBank/DDBJ whole genome shotgun (WGS) entry which is preliminary data.</text>
</comment>
<organism evidence="15 16">
    <name type="scientific">Sinanodonta woodiana</name>
    <name type="common">Chinese pond mussel</name>
    <name type="synonym">Anodonta woodiana</name>
    <dbReference type="NCBI Taxonomy" id="1069815"/>
    <lineage>
        <taxon>Eukaryota</taxon>
        <taxon>Metazoa</taxon>
        <taxon>Spiralia</taxon>
        <taxon>Lophotrochozoa</taxon>
        <taxon>Mollusca</taxon>
        <taxon>Bivalvia</taxon>
        <taxon>Autobranchia</taxon>
        <taxon>Heteroconchia</taxon>
        <taxon>Palaeoheterodonta</taxon>
        <taxon>Unionida</taxon>
        <taxon>Unionoidea</taxon>
        <taxon>Unionidae</taxon>
        <taxon>Unioninae</taxon>
        <taxon>Sinanodonta</taxon>
    </lineage>
</organism>
<dbReference type="FunFam" id="3.20.20.150:FF:000008">
    <property type="entry name" value="Protein arginine N-methyltransferase 5"/>
    <property type="match status" value="1"/>
</dbReference>
<evidence type="ECO:0000256" key="4">
    <source>
        <dbReference type="ARBA" id="ARBA00022853"/>
    </source>
</evidence>
<dbReference type="PIRSF" id="PIRSF015894">
    <property type="entry name" value="Skb1_MeTrfase"/>
    <property type="match status" value="1"/>
</dbReference>
<dbReference type="InterPro" id="IPR025799">
    <property type="entry name" value="Arg_MeTrfase"/>
</dbReference>
<feature type="domain" description="PRMT5 arginine-N-methyltransferase" evidence="12">
    <location>
        <begin position="291"/>
        <end position="458"/>
    </location>
</feature>
<accession>A0ABD3VGZ1</accession>
<dbReference type="PANTHER" id="PTHR10738:SF0">
    <property type="entry name" value="PROTEIN ARGININE N-METHYLTRANSFERASE 5"/>
    <property type="match status" value="1"/>
</dbReference>
<dbReference type="InterPro" id="IPR029063">
    <property type="entry name" value="SAM-dependent_MTases_sf"/>
</dbReference>
<comment type="catalytic activity">
    <reaction evidence="7">
        <text>L-arginyl-[protein] + 2 S-adenosyl-L-methionine = N(omega),N(omega)'-dimethyl-L-arginyl-[protein] + 2 S-adenosyl-L-homocysteine + 2 H(+)</text>
        <dbReference type="Rhea" id="RHEA:48108"/>
        <dbReference type="Rhea" id="RHEA-COMP:10532"/>
        <dbReference type="Rhea" id="RHEA-COMP:11992"/>
        <dbReference type="ChEBI" id="CHEBI:15378"/>
        <dbReference type="ChEBI" id="CHEBI:29965"/>
        <dbReference type="ChEBI" id="CHEBI:57856"/>
        <dbReference type="ChEBI" id="CHEBI:59789"/>
        <dbReference type="ChEBI" id="CHEBI:88221"/>
        <dbReference type="EC" id="2.1.1.320"/>
    </reaction>
</comment>
<dbReference type="GO" id="GO:0005634">
    <property type="term" value="C:nucleus"/>
    <property type="evidence" value="ECO:0007669"/>
    <property type="project" value="UniProtKB-ARBA"/>
</dbReference>
<feature type="binding site" evidence="10">
    <location>
        <begin position="413"/>
        <end position="414"/>
    </location>
    <ligand>
        <name>S-adenosyl-L-methionine</name>
        <dbReference type="ChEBI" id="CHEBI:59789"/>
    </ligand>
</feature>
<dbReference type="SUPFAM" id="SSF53335">
    <property type="entry name" value="S-adenosyl-L-methionine-dependent methyltransferases"/>
    <property type="match status" value="1"/>
</dbReference>
<dbReference type="GO" id="GO:0005737">
    <property type="term" value="C:cytoplasm"/>
    <property type="evidence" value="ECO:0007669"/>
    <property type="project" value="UniProtKB-ARBA"/>
</dbReference>
<dbReference type="Gene3D" id="2.70.160.11">
    <property type="entry name" value="Hnrnp arginine n-methyltransferase1"/>
    <property type="match status" value="1"/>
</dbReference>
<evidence type="ECO:0000313" key="15">
    <source>
        <dbReference type="EMBL" id="KAL3859783.1"/>
    </source>
</evidence>
<dbReference type="Pfam" id="PF17285">
    <property type="entry name" value="PRMT5_TIM"/>
    <property type="match status" value="1"/>
</dbReference>
<dbReference type="CDD" id="cd02440">
    <property type="entry name" value="AdoMet_MTases"/>
    <property type="match status" value="1"/>
</dbReference>
<protein>
    <recommendedName>
        <fullName evidence="8">Protein arginine N-methyltransferase</fullName>
    </recommendedName>
</protein>
<dbReference type="InterPro" id="IPR007857">
    <property type="entry name" value="Arg_MeTrfase_PRMT5"/>
</dbReference>
<feature type="active site" description="Proton donor/acceptor" evidence="9">
    <location>
        <position position="429"/>
    </location>
</feature>
<dbReference type="Proteomes" id="UP001634394">
    <property type="component" value="Unassembled WGS sequence"/>
</dbReference>
<evidence type="ECO:0000259" key="14">
    <source>
        <dbReference type="Pfam" id="PF17286"/>
    </source>
</evidence>
<keyword evidence="16" id="KW-1185">Reference proteome</keyword>
<evidence type="ECO:0000256" key="6">
    <source>
        <dbReference type="ARBA" id="ARBA00023163"/>
    </source>
</evidence>
<evidence type="ECO:0000259" key="13">
    <source>
        <dbReference type="Pfam" id="PF17285"/>
    </source>
</evidence>
<evidence type="ECO:0000256" key="10">
    <source>
        <dbReference type="PIRSR" id="PIRSR015894-2"/>
    </source>
</evidence>
<dbReference type="GO" id="GO:0032259">
    <property type="term" value="P:methylation"/>
    <property type="evidence" value="ECO:0007669"/>
    <property type="project" value="UniProtKB-KW"/>
</dbReference>
<evidence type="ECO:0000256" key="3">
    <source>
        <dbReference type="ARBA" id="ARBA00022691"/>
    </source>
</evidence>
<evidence type="ECO:0000256" key="2">
    <source>
        <dbReference type="ARBA" id="ARBA00022679"/>
    </source>
</evidence>
<keyword evidence="1 8" id="KW-0489">Methyltransferase</keyword>
<dbReference type="Pfam" id="PF17286">
    <property type="entry name" value="PRMT5_C"/>
    <property type="match status" value="1"/>
</dbReference>